<dbReference type="PROSITE" id="PS50005">
    <property type="entry name" value="TPR"/>
    <property type="match status" value="2"/>
</dbReference>
<proteinExistence type="predicted"/>
<dbReference type="EMBL" id="UINC01012040">
    <property type="protein sequence ID" value="SVA52811.1"/>
    <property type="molecule type" value="Genomic_DNA"/>
</dbReference>
<evidence type="ECO:0000256" key="2">
    <source>
        <dbReference type="ARBA" id="ARBA00022803"/>
    </source>
</evidence>
<protein>
    <submittedName>
        <fullName evidence="3">Uncharacterized protein</fullName>
    </submittedName>
</protein>
<dbReference type="Gene3D" id="1.25.40.10">
    <property type="entry name" value="Tetratricopeptide repeat domain"/>
    <property type="match status" value="1"/>
</dbReference>
<gene>
    <name evidence="3" type="ORF">METZ01_LOCUS105665</name>
</gene>
<dbReference type="Pfam" id="PF14559">
    <property type="entry name" value="TPR_19"/>
    <property type="match status" value="2"/>
</dbReference>
<sequence>VLSELVRFRPDDAGGWFSLSNLELQLGNPDGAVAAARRVMELEPDGLRGPYILSRALGLQGRYREMIDTLGPVLERAREENVAPNQIVSLLQSLSGAHVQLGDHDAAIENLAAALELVPSDLGIQAQLAQAYLSAGQFDAAEDVVARAQRERPDNLALLRLEAQALSARGELDEAATVLEGALERHRTEPIAHVALANLYSEAGRVDDAVQVLTAAET</sequence>
<evidence type="ECO:0000313" key="3">
    <source>
        <dbReference type="EMBL" id="SVA52811.1"/>
    </source>
</evidence>
<dbReference type="AlphaFoldDB" id="A0A381WKI8"/>
<dbReference type="PANTHER" id="PTHR45586:SF1">
    <property type="entry name" value="LIPOPOLYSACCHARIDE ASSEMBLY PROTEIN B"/>
    <property type="match status" value="1"/>
</dbReference>
<reference evidence="3" key="1">
    <citation type="submission" date="2018-05" db="EMBL/GenBank/DDBJ databases">
        <authorList>
            <person name="Lanie J.A."/>
            <person name="Ng W.-L."/>
            <person name="Kazmierczak K.M."/>
            <person name="Andrzejewski T.M."/>
            <person name="Davidsen T.M."/>
            <person name="Wayne K.J."/>
            <person name="Tettelin H."/>
            <person name="Glass J.I."/>
            <person name="Rusch D."/>
            <person name="Podicherti R."/>
            <person name="Tsui H.-C.T."/>
            <person name="Winkler M.E."/>
        </authorList>
    </citation>
    <scope>NUCLEOTIDE SEQUENCE</scope>
</reference>
<feature type="non-terminal residue" evidence="3">
    <location>
        <position position="218"/>
    </location>
</feature>
<dbReference type="PANTHER" id="PTHR45586">
    <property type="entry name" value="TPR REPEAT-CONTAINING PROTEIN PA4667"/>
    <property type="match status" value="1"/>
</dbReference>
<name>A0A381WKI8_9ZZZZ</name>
<keyword evidence="2" id="KW-0802">TPR repeat</keyword>
<accession>A0A381WKI8</accession>
<organism evidence="3">
    <name type="scientific">marine metagenome</name>
    <dbReference type="NCBI Taxonomy" id="408172"/>
    <lineage>
        <taxon>unclassified sequences</taxon>
        <taxon>metagenomes</taxon>
        <taxon>ecological metagenomes</taxon>
    </lineage>
</organism>
<dbReference type="SUPFAM" id="SSF48452">
    <property type="entry name" value="TPR-like"/>
    <property type="match status" value="1"/>
</dbReference>
<feature type="non-terminal residue" evidence="3">
    <location>
        <position position="1"/>
    </location>
</feature>
<keyword evidence="1" id="KW-0677">Repeat</keyword>
<dbReference type="Pfam" id="PF13181">
    <property type="entry name" value="TPR_8"/>
    <property type="match status" value="1"/>
</dbReference>
<dbReference type="InterPro" id="IPR019734">
    <property type="entry name" value="TPR_rpt"/>
</dbReference>
<dbReference type="InterPro" id="IPR051012">
    <property type="entry name" value="CellSynth/LPSAsmb/PSIAsmb"/>
</dbReference>
<dbReference type="SMART" id="SM00028">
    <property type="entry name" value="TPR"/>
    <property type="match status" value="4"/>
</dbReference>
<evidence type="ECO:0000256" key="1">
    <source>
        <dbReference type="ARBA" id="ARBA00022737"/>
    </source>
</evidence>
<dbReference type="InterPro" id="IPR011990">
    <property type="entry name" value="TPR-like_helical_dom_sf"/>
</dbReference>